<gene>
    <name evidence="1" type="ORF">AURDEDRAFT_177710</name>
</gene>
<dbReference type="InParanoid" id="J0D3E8"/>
<keyword evidence="2" id="KW-1185">Reference proteome</keyword>
<sequence length="87" mass="9699">MVLLAAPARRQSTWAKPRWNGRLDEAKAALVQSKRALVGLPHALATEQAAVVRTLANRFKQLTKRDEEEHIRVMPDGSGLTKNRTEA</sequence>
<dbReference type="Proteomes" id="UP000006514">
    <property type="component" value="Unassembled WGS sequence"/>
</dbReference>
<reference evidence="2" key="1">
    <citation type="journal article" date="2012" name="Science">
        <title>The Paleozoic origin of enzymatic lignin decomposition reconstructed from 31 fungal genomes.</title>
        <authorList>
            <person name="Floudas D."/>
            <person name="Binder M."/>
            <person name="Riley R."/>
            <person name="Barry K."/>
            <person name="Blanchette R.A."/>
            <person name="Henrissat B."/>
            <person name="Martinez A.T."/>
            <person name="Otillar R."/>
            <person name="Spatafora J.W."/>
            <person name="Yadav J.S."/>
            <person name="Aerts A."/>
            <person name="Benoit I."/>
            <person name="Boyd A."/>
            <person name="Carlson A."/>
            <person name="Copeland A."/>
            <person name="Coutinho P.M."/>
            <person name="de Vries R.P."/>
            <person name="Ferreira P."/>
            <person name="Findley K."/>
            <person name="Foster B."/>
            <person name="Gaskell J."/>
            <person name="Glotzer D."/>
            <person name="Gorecki P."/>
            <person name="Heitman J."/>
            <person name="Hesse C."/>
            <person name="Hori C."/>
            <person name="Igarashi K."/>
            <person name="Jurgens J.A."/>
            <person name="Kallen N."/>
            <person name="Kersten P."/>
            <person name="Kohler A."/>
            <person name="Kuees U."/>
            <person name="Kumar T.K.A."/>
            <person name="Kuo A."/>
            <person name="LaButti K."/>
            <person name="Larrondo L.F."/>
            <person name="Lindquist E."/>
            <person name="Ling A."/>
            <person name="Lombard V."/>
            <person name="Lucas S."/>
            <person name="Lundell T."/>
            <person name="Martin R."/>
            <person name="McLaughlin D.J."/>
            <person name="Morgenstern I."/>
            <person name="Morin E."/>
            <person name="Murat C."/>
            <person name="Nagy L.G."/>
            <person name="Nolan M."/>
            <person name="Ohm R.A."/>
            <person name="Patyshakuliyeva A."/>
            <person name="Rokas A."/>
            <person name="Ruiz-Duenas F.J."/>
            <person name="Sabat G."/>
            <person name="Salamov A."/>
            <person name="Samejima M."/>
            <person name="Schmutz J."/>
            <person name="Slot J.C."/>
            <person name="St John F."/>
            <person name="Stenlid J."/>
            <person name="Sun H."/>
            <person name="Sun S."/>
            <person name="Syed K."/>
            <person name="Tsang A."/>
            <person name="Wiebenga A."/>
            <person name="Young D."/>
            <person name="Pisabarro A."/>
            <person name="Eastwood D.C."/>
            <person name="Martin F."/>
            <person name="Cullen D."/>
            <person name="Grigoriev I.V."/>
            <person name="Hibbett D.S."/>
        </authorList>
    </citation>
    <scope>NUCLEOTIDE SEQUENCE [LARGE SCALE GENOMIC DNA]</scope>
    <source>
        <strain evidence="2">TFB10046</strain>
    </source>
</reference>
<name>J0D3E8_AURST</name>
<organism evidence="1 2">
    <name type="scientific">Auricularia subglabra (strain TFB-10046 / SS5)</name>
    <name type="common">White-rot fungus</name>
    <name type="synonym">Auricularia delicata (strain TFB10046)</name>
    <dbReference type="NCBI Taxonomy" id="717982"/>
    <lineage>
        <taxon>Eukaryota</taxon>
        <taxon>Fungi</taxon>
        <taxon>Dikarya</taxon>
        <taxon>Basidiomycota</taxon>
        <taxon>Agaricomycotina</taxon>
        <taxon>Agaricomycetes</taxon>
        <taxon>Auriculariales</taxon>
        <taxon>Auriculariaceae</taxon>
        <taxon>Auricularia</taxon>
    </lineage>
</organism>
<dbReference type="EMBL" id="JH688365">
    <property type="protein sequence ID" value="EJD33207.1"/>
    <property type="molecule type" value="Genomic_DNA"/>
</dbReference>
<protein>
    <submittedName>
        <fullName evidence="1">Uncharacterized protein</fullName>
    </submittedName>
</protein>
<dbReference type="KEGG" id="adl:AURDEDRAFT_177710"/>
<proteinExistence type="predicted"/>
<dbReference type="AlphaFoldDB" id="J0D3E8"/>
<evidence type="ECO:0000313" key="2">
    <source>
        <dbReference type="Proteomes" id="UP000006514"/>
    </source>
</evidence>
<accession>J0D3E8</accession>
<evidence type="ECO:0000313" key="1">
    <source>
        <dbReference type="EMBL" id="EJD33207.1"/>
    </source>
</evidence>